<evidence type="ECO:0000256" key="8">
    <source>
        <dbReference type="ARBA" id="ARBA00023306"/>
    </source>
</evidence>
<dbReference type="NCBIfam" id="TIGR01087">
    <property type="entry name" value="murD"/>
    <property type="match status" value="1"/>
</dbReference>
<dbReference type="SUPFAM" id="SSF53623">
    <property type="entry name" value="MurD-like peptide ligases, catalytic domain"/>
    <property type="match status" value="1"/>
</dbReference>
<dbReference type="InterPro" id="IPR036565">
    <property type="entry name" value="Mur-like_cat_sf"/>
</dbReference>
<dbReference type="GO" id="GO:0005737">
    <property type="term" value="C:cytoplasm"/>
    <property type="evidence" value="ECO:0007669"/>
    <property type="project" value="UniProtKB-SubCell"/>
</dbReference>
<comment type="caution">
    <text evidence="14">The sequence shown here is derived from an EMBL/GenBank/DDBJ whole genome shotgun (WGS) entry which is preliminary data.</text>
</comment>
<dbReference type="InterPro" id="IPR043689">
    <property type="entry name" value="MurL"/>
</dbReference>
<reference evidence="14 15" key="1">
    <citation type="journal article" date="2016" name="Nat. Commun.">
        <title>Thousands of microbial genomes shed light on interconnected biogeochemical processes in an aquifer system.</title>
        <authorList>
            <person name="Anantharaman K."/>
            <person name="Brown C.T."/>
            <person name="Hug L.A."/>
            <person name="Sharon I."/>
            <person name="Castelle C.J."/>
            <person name="Probst A.J."/>
            <person name="Thomas B.C."/>
            <person name="Singh A."/>
            <person name="Wilkins M.J."/>
            <person name="Karaoz U."/>
            <person name="Brodie E.L."/>
            <person name="Williams K.H."/>
            <person name="Hubbard S.S."/>
            <person name="Banfield J.F."/>
        </authorList>
    </citation>
    <scope>NUCLEOTIDE SEQUENCE [LARGE SCALE GENOMIC DNA]</scope>
</reference>
<dbReference type="GO" id="GO:0008360">
    <property type="term" value="P:regulation of cell shape"/>
    <property type="evidence" value="ECO:0007669"/>
    <property type="project" value="UniProtKB-KW"/>
</dbReference>
<dbReference type="InterPro" id="IPR013221">
    <property type="entry name" value="Mur_ligase_cen"/>
</dbReference>
<evidence type="ECO:0000313" key="14">
    <source>
        <dbReference type="EMBL" id="OGZ84684.1"/>
    </source>
</evidence>
<evidence type="ECO:0000259" key="11">
    <source>
        <dbReference type="Pfam" id="PF08245"/>
    </source>
</evidence>
<evidence type="ECO:0000256" key="10">
    <source>
        <dbReference type="HAMAP-Rule" id="MF_02209"/>
    </source>
</evidence>
<evidence type="ECO:0000256" key="4">
    <source>
        <dbReference type="ARBA" id="ARBA00022598"/>
    </source>
</evidence>
<comment type="catalytic activity">
    <reaction evidence="9">
        <text>UDP-N-acetyl-alpha-D-muramoyl-L-alanine + D-glutamate + ATP = UDP-N-acetyl-alpha-D-muramoyl-L-alanyl-D-glutamate + ADP + phosphate + H(+)</text>
        <dbReference type="Rhea" id="RHEA:16429"/>
        <dbReference type="ChEBI" id="CHEBI:15378"/>
        <dbReference type="ChEBI" id="CHEBI:29986"/>
        <dbReference type="ChEBI" id="CHEBI:30616"/>
        <dbReference type="ChEBI" id="CHEBI:43474"/>
        <dbReference type="ChEBI" id="CHEBI:83898"/>
        <dbReference type="ChEBI" id="CHEBI:83900"/>
        <dbReference type="ChEBI" id="CHEBI:456216"/>
        <dbReference type="EC" id="6.3.2.9"/>
    </reaction>
</comment>
<evidence type="ECO:0000256" key="1">
    <source>
        <dbReference type="ARBA" id="ARBA00004496"/>
    </source>
</evidence>
<dbReference type="InterPro" id="IPR018109">
    <property type="entry name" value="Folylpolyglutamate_synth_CS"/>
</dbReference>
<dbReference type="Pfam" id="PF26298">
    <property type="entry name" value="MurL_epimerase_C"/>
    <property type="match status" value="1"/>
</dbReference>
<dbReference type="GO" id="GO:0051301">
    <property type="term" value="P:cell division"/>
    <property type="evidence" value="ECO:0007669"/>
    <property type="project" value="UniProtKB-KW"/>
</dbReference>
<dbReference type="AlphaFoldDB" id="A0A1G2JC68"/>
<dbReference type="PANTHER" id="PTHR43692:SF1">
    <property type="entry name" value="UDP-N-ACETYLMURAMOYLALANINE--D-GLUTAMATE LIGASE"/>
    <property type="match status" value="1"/>
</dbReference>
<dbReference type="PANTHER" id="PTHR43692">
    <property type="entry name" value="UDP-N-ACETYLMURAMOYLALANINE--D-GLUTAMATE LIGASE"/>
    <property type="match status" value="1"/>
</dbReference>
<feature type="domain" description="Mur ligase central" evidence="11">
    <location>
        <begin position="548"/>
        <end position="670"/>
    </location>
</feature>
<comment type="similarity">
    <text evidence="10">Belongs to the MurL family.</text>
</comment>
<dbReference type="EC" id="6.3.2.9" evidence="9"/>
<comment type="subcellular location">
    <subcellularLocation>
        <location evidence="1 9">Cytoplasm</location>
    </subcellularLocation>
</comment>
<dbReference type="InterPro" id="IPR005762">
    <property type="entry name" value="MurD"/>
</dbReference>
<dbReference type="GO" id="GO:0004326">
    <property type="term" value="F:tetrahydrofolylpolyglutamate synthase activity"/>
    <property type="evidence" value="ECO:0007669"/>
    <property type="project" value="InterPro"/>
</dbReference>
<evidence type="ECO:0000256" key="7">
    <source>
        <dbReference type="ARBA" id="ARBA00022840"/>
    </source>
</evidence>
<dbReference type="Pfam" id="PF08245">
    <property type="entry name" value="Mur_ligase_M"/>
    <property type="match status" value="1"/>
</dbReference>
<dbReference type="Gene3D" id="3.90.190.20">
    <property type="entry name" value="Mur ligase, C-terminal domain"/>
    <property type="match status" value="1"/>
</dbReference>
<sequence length="860" mass="98224">MMQNKATFEFVSYRFEPQKKRIFFDYKLSQKGIEPVLFTETIILPKIPNLKNIPTEAVKKALQGAHIALGVSYYKLFCAEKIKLSYILSKEGADFWNVFYKKGLGEFFYKNKLDPKIFPGFAFKINAEIKNLRLNRNNKFLVGVAGGKDSIVSCELLKKYGADFSAIFFETQKKSELVDSVIKKVEIKSLKVRRILDNKVFDTEAGYYSGHVPVSGIYAFLGILSALFYNYSFFVVSNEYSSNFGNVKYKGATINHQWSKSSEFEKLFQSYVRRFISPDLFYFSLLRPFYEIRIAELFSEHKKYFDVFSSCNNNFKIGGATNGKLWCGQCPKCAFVFLILLPFVPKETLIKIFGKNLMENTGLLATFRDILGFGRVKPFDCVGTYEESRAAFYMSRALFRDDLAGEVFLPKIDPEDNRYFFNEKKLPLKIYFQDKRKPQELVDKVFKTQPSLVPDYLKFLGMRNALILGYGIEGKATKEYLEKKFSALKIATSDAKDGPDYLAKQKNYDIAIKSPGVYKKYIKIPYTTATNIFFSYAKQIPGVKIIGVTGTKGKSTTASLIYHILKKSGKTAQLLGNIGTPMLSALLGKIKKNTIFVLELSSYQLDDIKYSPDIAVLTSLFPEHMDYHYTVKNYYNAKKNIIMHQEKEDVFIFNQKDKKALSWLSEVRGKAVPFAQDAFLNEIDLPLIGPHNRENIRAAVSAVKEFAIADAKIRRGIKTFKPLPHRLEFVGKHKNIRFYDDAISTTPESTIMAIKSLKEVDTIFLGGENRGYNFSGLEKAIKKYKIRNVALFPESGDKIRLAGLNILKTRSMEEAVIFAYKNTEPGKICLLSSASPSYSLWKNFEEKGDQFKLLVKAYQK</sequence>
<feature type="domain" description="MurL N-terminal" evidence="13">
    <location>
        <begin position="5"/>
        <end position="285"/>
    </location>
</feature>
<keyword evidence="9" id="KW-0133">Cell shape</keyword>
<dbReference type="UniPathway" id="UPA00219"/>
<accession>A0A1G2JC68</accession>
<dbReference type="Gene3D" id="3.40.50.620">
    <property type="entry name" value="HUPs"/>
    <property type="match status" value="1"/>
</dbReference>
<evidence type="ECO:0000256" key="5">
    <source>
        <dbReference type="ARBA" id="ARBA00022618"/>
    </source>
</evidence>
<comment type="function">
    <text evidence="9">Cell wall formation. Catalyzes the addition of glutamate to the nucleotide precursor UDP-N-acetylmuramoyl-L-alanine (UMA).</text>
</comment>
<comment type="similarity">
    <text evidence="9">Belongs to the MurCDEF family.</text>
</comment>
<dbReference type="SUPFAM" id="SSF52402">
    <property type="entry name" value="Adenine nucleotide alpha hydrolases-like"/>
    <property type="match status" value="2"/>
</dbReference>
<keyword evidence="10" id="KW-0413">Isomerase</keyword>
<feature type="domain" description="MurL C-terminal" evidence="12">
    <location>
        <begin position="307"/>
        <end position="395"/>
    </location>
</feature>
<dbReference type="GO" id="GO:0016855">
    <property type="term" value="F:racemase and epimerase activity, acting on amino acids and derivatives"/>
    <property type="evidence" value="ECO:0007669"/>
    <property type="project" value="UniProtKB-UniRule"/>
</dbReference>
<keyword evidence="5 9" id="KW-0132">Cell division</keyword>
<comment type="function">
    <text evidence="10">Cell wall formation. Catalyzes epimerization of the terminal L-glutamate in UDP-N-acetyl-alpha-D-muramoyl-L-alanyl-L-glutamate.</text>
</comment>
<dbReference type="InterPro" id="IPR036615">
    <property type="entry name" value="Mur_ligase_C_dom_sf"/>
</dbReference>
<dbReference type="GO" id="GO:0008764">
    <property type="term" value="F:UDP-N-acetylmuramoylalanine-D-glutamate ligase activity"/>
    <property type="evidence" value="ECO:0007669"/>
    <property type="project" value="UniProtKB-UniRule"/>
</dbReference>
<dbReference type="EMBL" id="MHPP01000014">
    <property type="protein sequence ID" value="OGZ84684.1"/>
    <property type="molecule type" value="Genomic_DNA"/>
</dbReference>
<dbReference type="InterPro" id="IPR058741">
    <property type="entry name" value="MurL_C"/>
</dbReference>
<name>A0A1G2JC68_9BACT</name>
<dbReference type="Pfam" id="PF26299">
    <property type="entry name" value="MurL_N"/>
    <property type="match status" value="1"/>
</dbReference>
<protein>
    <recommendedName>
        <fullName evidence="9 10">Multifunctional fusion protein</fullName>
    </recommendedName>
    <domain>
        <recommendedName>
            <fullName evidence="9">UDP-N-acetylmuramoylalanine--D-glutamate ligase</fullName>
            <ecNumber evidence="9">6.3.2.9</ecNumber>
        </recommendedName>
        <alternativeName>
            <fullName evidence="9">D-glutamic acid-adding enzyme</fullName>
        </alternativeName>
        <alternativeName>
            <fullName evidence="9">UDP-N-acetylmuramoyl-L-alanyl-D-glutamate synthetase</fullName>
        </alternativeName>
    </domain>
    <domain>
        <recommendedName>
            <fullName evidence="10">UDP-N-acetyl-alpha-D-muramoyl-L-alanyl-L-glutamate epimerase</fullName>
            <ecNumber evidence="10">5.1.1.23</ecNumber>
        </recommendedName>
        <alternativeName>
            <fullName evidence="10">UDP-MurNAc-L-Ala-L-Glu epimerase</fullName>
        </alternativeName>
    </domain>
</protein>
<feature type="binding site" evidence="9">
    <location>
        <begin position="550"/>
        <end position="556"/>
    </location>
    <ligand>
        <name>ATP</name>
        <dbReference type="ChEBI" id="CHEBI:30616"/>
    </ligand>
</feature>
<evidence type="ECO:0000259" key="12">
    <source>
        <dbReference type="Pfam" id="PF26298"/>
    </source>
</evidence>
<dbReference type="Proteomes" id="UP000177751">
    <property type="component" value="Unassembled WGS sequence"/>
</dbReference>
<evidence type="ECO:0000256" key="2">
    <source>
        <dbReference type="ARBA" id="ARBA00004752"/>
    </source>
</evidence>
<dbReference type="HAMAP" id="MF_00639">
    <property type="entry name" value="MurD"/>
    <property type="match status" value="1"/>
</dbReference>
<keyword evidence="3 9" id="KW-0963">Cytoplasm</keyword>
<evidence type="ECO:0000256" key="9">
    <source>
        <dbReference type="HAMAP-Rule" id="MF_00639"/>
    </source>
</evidence>
<dbReference type="PROSITE" id="PS01011">
    <property type="entry name" value="FOLYLPOLYGLU_SYNT_1"/>
    <property type="match status" value="1"/>
</dbReference>
<evidence type="ECO:0000256" key="6">
    <source>
        <dbReference type="ARBA" id="ARBA00022741"/>
    </source>
</evidence>
<gene>
    <name evidence="9" type="primary">murD</name>
    <name evidence="10" type="synonym">murL</name>
    <name evidence="14" type="ORF">A2401_01390</name>
</gene>
<comment type="catalytic activity">
    <reaction evidence="10">
        <text>UDP-N-acetyl-alpha-D-muramoyl-L-alanyl-L-glutamate + ATP + H2O = UDP-N-acetyl-alpha-D-muramoyl-L-alanyl-D-glutamate + AMP + diphosphate + H(+)</text>
        <dbReference type="Rhea" id="RHEA:58812"/>
        <dbReference type="ChEBI" id="CHEBI:15377"/>
        <dbReference type="ChEBI" id="CHEBI:15378"/>
        <dbReference type="ChEBI" id="CHEBI:30616"/>
        <dbReference type="ChEBI" id="CHEBI:33019"/>
        <dbReference type="ChEBI" id="CHEBI:83900"/>
        <dbReference type="ChEBI" id="CHEBI:142725"/>
        <dbReference type="ChEBI" id="CHEBI:456215"/>
        <dbReference type="EC" id="5.1.1.23"/>
    </reaction>
</comment>
<organism evidence="14 15">
    <name type="scientific">Candidatus Staskawiczbacteria bacterium RIFOXYC1_FULL_38_18</name>
    <dbReference type="NCBI Taxonomy" id="1802229"/>
    <lineage>
        <taxon>Bacteria</taxon>
        <taxon>Candidatus Staskawicziibacteriota</taxon>
    </lineage>
</organism>
<evidence type="ECO:0000313" key="15">
    <source>
        <dbReference type="Proteomes" id="UP000177751"/>
    </source>
</evidence>
<evidence type="ECO:0000259" key="13">
    <source>
        <dbReference type="Pfam" id="PF26299"/>
    </source>
</evidence>
<proteinExistence type="inferred from homology"/>
<dbReference type="InterPro" id="IPR058740">
    <property type="entry name" value="MurL_N"/>
</dbReference>
<dbReference type="Gene3D" id="3.40.1190.10">
    <property type="entry name" value="Mur-like, catalytic domain"/>
    <property type="match status" value="1"/>
</dbReference>
<dbReference type="InterPro" id="IPR014729">
    <property type="entry name" value="Rossmann-like_a/b/a_fold"/>
</dbReference>
<keyword evidence="9" id="KW-0961">Cell wall biogenesis/degradation</keyword>
<keyword evidence="6 9" id="KW-0547">Nucleotide-binding</keyword>
<evidence type="ECO:0000256" key="3">
    <source>
        <dbReference type="ARBA" id="ARBA00022490"/>
    </source>
</evidence>
<dbReference type="EC" id="5.1.1.23" evidence="10"/>
<comment type="pathway">
    <text evidence="2 9">Cell wall biogenesis; peptidoglycan biosynthesis.</text>
</comment>
<keyword evidence="8 9" id="KW-0131">Cell cycle</keyword>
<keyword evidence="4 9" id="KW-0436">Ligase</keyword>
<dbReference type="GO" id="GO:0005524">
    <property type="term" value="F:ATP binding"/>
    <property type="evidence" value="ECO:0007669"/>
    <property type="project" value="UniProtKB-UniRule"/>
</dbReference>
<dbReference type="SUPFAM" id="SSF53244">
    <property type="entry name" value="MurD-like peptide ligases, peptide-binding domain"/>
    <property type="match status" value="1"/>
</dbReference>
<keyword evidence="9" id="KW-0573">Peptidoglycan synthesis</keyword>
<dbReference type="GO" id="GO:0009252">
    <property type="term" value="P:peptidoglycan biosynthetic process"/>
    <property type="evidence" value="ECO:0007669"/>
    <property type="project" value="UniProtKB-UniRule"/>
</dbReference>
<keyword evidence="7 9" id="KW-0067">ATP-binding</keyword>
<dbReference type="STRING" id="1802229.A2401_01390"/>
<dbReference type="GO" id="GO:0071555">
    <property type="term" value="P:cell wall organization"/>
    <property type="evidence" value="ECO:0007669"/>
    <property type="project" value="UniProtKB-KW"/>
</dbReference>
<dbReference type="HAMAP" id="MF_02209">
    <property type="entry name" value="MurL"/>
    <property type="match status" value="1"/>
</dbReference>